<protein>
    <submittedName>
        <fullName evidence="2">Membrane protein</fullName>
    </submittedName>
</protein>
<accession>A0A8J3FCA4</accession>
<dbReference type="Proteomes" id="UP000637720">
    <property type="component" value="Unassembled WGS sequence"/>
</dbReference>
<dbReference type="EMBL" id="BMOF01000068">
    <property type="protein sequence ID" value="GGK07824.1"/>
    <property type="molecule type" value="Genomic_DNA"/>
</dbReference>
<keyword evidence="1" id="KW-1133">Transmembrane helix</keyword>
<dbReference type="PANTHER" id="PTHR31876">
    <property type="entry name" value="COV-LIKE PROTEIN 1"/>
    <property type="match status" value="1"/>
</dbReference>
<keyword evidence="1" id="KW-0472">Membrane</keyword>
<dbReference type="AlphaFoldDB" id="A0A8J3FCA4"/>
<dbReference type="Pfam" id="PF04367">
    <property type="entry name" value="DUF502"/>
    <property type="match status" value="1"/>
</dbReference>
<evidence type="ECO:0000256" key="1">
    <source>
        <dbReference type="SAM" id="Phobius"/>
    </source>
</evidence>
<organism evidence="2 3">
    <name type="scientific">Calditerricola satsumensis</name>
    <dbReference type="NCBI Taxonomy" id="373054"/>
    <lineage>
        <taxon>Bacteria</taxon>
        <taxon>Bacillati</taxon>
        <taxon>Bacillota</taxon>
        <taxon>Bacilli</taxon>
        <taxon>Bacillales</taxon>
        <taxon>Bacillaceae</taxon>
        <taxon>Calditerricola</taxon>
    </lineage>
</organism>
<comment type="caution">
    <text evidence="2">The sequence shown here is derived from an EMBL/GenBank/DDBJ whole genome shotgun (WGS) entry which is preliminary data.</text>
</comment>
<evidence type="ECO:0000313" key="2">
    <source>
        <dbReference type="EMBL" id="GGK07824.1"/>
    </source>
</evidence>
<gene>
    <name evidence="2" type="ORF">GCM10007043_22340</name>
</gene>
<reference evidence="2" key="2">
    <citation type="submission" date="2020-09" db="EMBL/GenBank/DDBJ databases">
        <authorList>
            <person name="Sun Q."/>
            <person name="Ohkuma M."/>
        </authorList>
    </citation>
    <scope>NUCLEOTIDE SEQUENCE</scope>
    <source>
        <strain evidence="2">JCM 14719</strain>
    </source>
</reference>
<dbReference type="RefSeq" id="WP_054672810.1">
    <property type="nucleotide sequence ID" value="NZ_BMOF01000068.1"/>
</dbReference>
<dbReference type="PANTHER" id="PTHR31876:SF26">
    <property type="entry name" value="PROTEIN LIKE COV 2"/>
    <property type="match status" value="1"/>
</dbReference>
<dbReference type="InterPro" id="IPR007462">
    <property type="entry name" value="COV1-like"/>
</dbReference>
<reference evidence="2" key="1">
    <citation type="journal article" date="2014" name="Int. J. Syst. Evol. Microbiol.">
        <title>Complete genome sequence of Corynebacterium casei LMG S-19264T (=DSM 44701T), isolated from a smear-ripened cheese.</title>
        <authorList>
            <consortium name="US DOE Joint Genome Institute (JGI-PGF)"/>
            <person name="Walter F."/>
            <person name="Albersmeier A."/>
            <person name="Kalinowski J."/>
            <person name="Ruckert C."/>
        </authorList>
    </citation>
    <scope>NUCLEOTIDE SEQUENCE</scope>
    <source>
        <strain evidence="2">JCM 14719</strain>
    </source>
</reference>
<keyword evidence="3" id="KW-1185">Reference proteome</keyword>
<sequence>MKRLVKFFVYGLITLLPITLTVFLVTEVLQWIDTLIADVLNRPLPVPGLGILLALVGITLVGYLASNWVGQRLVNLIDRVVRRIPLIRLVYTLIKDTIESLLGERKSFQQVAIVRIPGTSMKLVGFVTAKEIRELGDVGKDHVAVYILQSMQWAGHTVLVPKEDVEIVDIPVEEALKFVVSAGISSK</sequence>
<evidence type="ECO:0000313" key="3">
    <source>
        <dbReference type="Proteomes" id="UP000637720"/>
    </source>
</evidence>
<feature type="transmembrane region" description="Helical" evidence="1">
    <location>
        <begin position="44"/>
        <end position="65"/>
    </location>
</feature>
<proteinExistence type="predicted"/>
<feature type="transmembrane region" description="Helical" evidence="1">
    <location>
        <begin position="7"/>
        <end position="32"/>
    </location>
</feature>
<name>A0A8J3FCA4_9BACI</name>
<keyword evidence="1" id="KW-0812">Transmembrane</keyword>